<reference evidence="1 2" key="1">
    <citation type="submission" date="2015-06" db="EMBL/GenBank/DDBJ databases">
        <title>Draft genome assembly of filamentous brackish cyanobacterium Limnoraphis robusta strain CS-951.</title>
        <authorList>
            <person name="Willis A."/>
            <person name="Parks M."/>
            <person name="Burford M.A."/>
        </authorList>
    </citation>
    <scope>NUCLEOTIDE SEQUENCE [LARGE SCALE GENOMIC DNA]</scope>
    <source>
        <strain evidence="1 2">CS-951</strain>
    </source>
</reference>
<accession>A0A0F5Y9S0</accession>
<comment type="caution">
    <text evidence="1">The sequence shown here is derived from an EMBL/GenBank/DDBJ whole genome shotgun (WGS) entry which is preliminary data.</text>
</comment>
<dbReference type="Proteomes" id="UP000033607">
    <property type="component" value="Unassembled WGS sequence"/>
</dbReference>
<dbReference type="RefSeq" id="WP_046281898.1">
    <property type="nucleotide sequence ID" value="NZ_LATL02000239.1"/>
</dbReference>
<organism evidence="1 2">
    <name type="scientific">Limnoraphis robusta CS-951</name>
    <dbReference type="NCBI Taxonomy" id="1637645"/>
    <lineage>
        <taxon>Bacteria</taxon>
        <taxon>Bacillati</taxon>
        <taxon>Cyanobacteriota</taxon>
        <taxon>Cyanophyceae</taxon>
        <taxon>Oscillatoriophycideae</taxon>
        <taxon>Oscillatoriales</taxon>
        <taxon>Sirenicapillariaceae</taxon>
        <taxon>Limnoraphis</taxon>
    </lineage>
</organism>
<sequence>MNPKKLLGILFLLLVAIFITSGDTYEFLPKPAREASVKSREFIVGLWPDWLRPRDLDAQREKEIEQLQKGGGKP</sequence>
<proteinExistence type="predicted"/>
<dbReference type="GO" id="GO:0016853">
    <property type="term" value="F:isomerase activity"/>
    <property type="evidence" value="ECO:0007669"/>
    <property type="project" value="UniProtKB-KW"/>
</dbReference>
<keyword evidence="1" id="KW-0413">Isomerase</keyword>
<protein>
    <submittedName>
        <fullName evidence="1">Ketol-acid reductoisomerase</fullName>
    </submittedName>
</protein>
<dbReference type="OrthoDB" id="467406at2"/>
<evidence type="ECO:0000313" key="1">
    <source>
        <dbReference type="EMBL" id="KKD34960.1"/>
    </source>
</evidence>
<evidence type="ECO:0000313" key="2">
    <source>
        <dbReference type="Proteomes" id="UP000033607"/>
    </source>
</evidence>
<dbReference type="AlphaFoldDB" id="A0A0F5Y9S0"/>
<dbReference type="EMBL" id="LATL02000239">
    <property type="protein sequence ID" value="KKD34960.1"/>
    <property type="molecule type" value="Genomic_DNA"/>
</dbReference>
<name>A0A0F5Y9S0_9CYAN</name>
<gene>
    <name evidence="1" type="ORF">WN50_27980</name>
</gene>